<feature type="compositionally biased region" description="Gly residues" evidence="2">
    <location>
        <begin position="334"/>
        <end position="345"/>
    </location>
</feature>
<evidence type="ECO:0000259" key="3">
    <source>
        <dbReference type="PROSITE" id="PS50006"/>
    </source>
</evidence>
<organism evidence="4 5">
    <name type="scientific">Litorihabitans aurantiacus</name>
    <dbReference type="NCBI Taxonomy" id="1930061"/>
    <lineage>
        <taxon>Bacteria</taxon>
        <taxon>Bacillati</taxon>
        <taxon>Actinomycetota</taxon>
        <taxon>Actinomycetes</taxon>
        <taxon>Micrococcales</taxon>
        <taxon>Beutenbergiaceae</taxon>
        <taxon>Litorihabitans</taxon>
    </lineage>
</organism>
<sequence length="565" mass="56910">MTSHDAGAWSVYTPGPDSVVVTPGAVALLDHRVAADVVARVWEAARAGQGLAALVAPLVGSLADMPTFAVVVLDSGRARALVRGDVEVRAGGATISGQGVATWREETLTVTDGALEVVVARVAGAGAQESVVGEDLPLLAGVVRSSRATVTMSLPADDEAGAVADGAPGREDDVSGPVSVSDADAGSPVPAVVPVPAPVPADEEPRDVPVPDETADDEAAGDEPAEVEPVGDDVPDDQPGDDAPVAVAGEDEAVVEAPAESDTDDAADNADADAHDIEGTDEPTPDVTEESTEAAPVLPDAEPDTPNDTEPLLPPDPPLDVTLHPHQDESAYDGGYGVVNPGGAGVVPQRPEAAGAAGAPAVDRVPDGDPTGAAPSTDDAGATPLAPELVTGVSPAPAPSAPTPAPNAPPPVSPDLDDDGDHDGGTILDHQVAALREAGPGLVTVSPWAQPAAEPEAPRLRLAFSHGIDVELDRPVLVGRAPEARTGVDARLVVVPSPQQDISRTHCELRLDGEDVLVTDLRSTNGTVVARPGQVPHRLHPGEGTSASVGSRIDLGDGVVIVVER</sequence>
<protein>
    <recommendedName>
        <fullName evidence="3">FHA domain-containing protein</fullName>
    </recommendedName>
</protein>
<evidence type="ECO:0000313" key="4">
    <source>
        <dbReference type="EMBL" id="GMA30961.1"/>
    </source>
</evidence>
<comment type="caution">
    <text evidence="4">The sequence shown here is derived from an EMBL/GenBank/DDBJ whole genome shotgun (WGS) entry which is preliminary data.</text>
</comment>
<feature type="compositionally biased region" description="Acidic residues" evidence="2">
    <location>
        <begin position="249"/>
        <end position="271"/>
    </location>
</feature>
<evidence type="ECO:0000256" key="2">
    <source>
        <dbReference type="SAM" id="MobiDB-lite"/>
    </source>
</evidence>
<evidence type="ECO:0000313" key="5">
    <source>
        <dbReference type="Proteomes" id="UP001157161"/>
    </source>
</evidence>
<feature type="region of interest" description="Disordered" evidence="2">
    <location>
        <begin position="154"/>
        <end position="426"/>
    </location>
</feature>
<dbReference type="SMART" id="SM00240">
    <property type="entry name" value="FHA"/>
    <property type="match status" value="1"/>
</dbReference>
<keyword evidence="1" id="KW-0597">Phosphoprotein</keyword>
<dbReference type="Proteomes" id="UP001157161">
    <property type="component" value="Unassembled WGS sequence"/>
</dbReference>
<gene>
    <name evidence="4" type="ORF">GCM10025875_09530</name>
</gene>
<dbReference type="CDD" id="cd00060">
    <property type="entry name" value="FHA"/>
    <property type="match status" value="1"/>
</dbReference>
<feature type="compositionally biased region" description="Acidic residues" evidence="2">
    <location>
        <begin position="213"/>
        <end position="240"/>
    </location>
</feature>
<dbReference type="Pfam" id="PF00498">
    <property type="entry name" value="FHA"/>
    <property type="match status" value="1"/>
</dbReference>
<dbReference type="Gene3D" id="2.60.200.20">
    <property type="match status" value="1"/>
</dbReference>
<dbReference type="AlphaFoldDB" id="A0AA37XD34"/>
<dbReference type="RefSeq" id="WP_284249760.1">
    <property type="nucleotide sequence ID" value="NZ_BSUM01000001.1"/>
</dbReference>
<feature type="compositionally biased region" description="Pro residues" evidence="2">
    <location>
        <begin position="396"/>
        <end position="413"/>
    </location>
</feature>
<proteinExistence type="predicted"/>
<dbReference type="SUPFAM" id="SSF49879">
    <property type="entry name" value="SMAD/FHA domain"/>
    <property type="match status" value="1"/>
</dbReference>
<dbReference type="InterPro" id="IPR008984">
    <property type="entry name" value="SMAD_FHA_dom_sf"/>
</dbReference>
<dbReference type="InterPro" id="IPR000253">
    <property type="entry name" value="FHA_dom"/>
</dbReference>
<dbReference type="EMBL" id="BSUM01000001">
    <property type="protein sequence ID" value="GMA30961.1"/>
    <property type="molecule type" value="Genomic_DNA"/>
</dbReference>
<reference evidence="4" key="2">
    <citation type="submission" date="2023-02" db="EMBL/GenBank/DDBJ databases">
        <authorList>
            <person name="Sun Q."/>
            <person name="Mori K."/>
        </authorList>
    </citation>
    <scope>NUCLEOTIDE SEQUENCE</scope>
    <source>
        <strain evidence="4">NBRC 112290</strain>
    </source>
</reference>
<evidence type="ECO:0000256" key="1">
    <source>
        <dbReference type="ARBA" id="ARBA00022553"/>
    </source>
</evidence>
<name>A0AA37XD34_9MICO</name>
<feature type="compositionally biased region" description="Acidic residues" evidence="2">
    <location>
        <begin position="279"/>
        <end position="292"/>
    </location>
</feature>
<dbReference type="PROSITE" id="PS50006">
    <property type="entry name" value="FHA_DOMAIN"/>
    <property type="match status" value="1"/>
</dbReference>
<feature type="domain" description="FHA" evidence="3">
    <location>
        <begin position="476"/>
        <end position="529"/>
    </location>
</feature>
<keyword evidence="5" id="KW-1185">Reference proteome</keyword>
<accession>A0AA37XD34</accession>
<reference evidence="4" key="1">
    <citation type="journal article" date="2014" name="Int. J. Syst. Evol. Microbiol.">
        <title>Complete genome sequence of Corynebacterium casei LMG S-19264T (=DSM 44701T), isolated from a smear-ripened cheese.</title>
        <authorList>
            <consortium name="US DOE Joint Genome Institute (JGI-PGF)"/>
            <person name="Walter F."/>
            <person name="Albersmeier A."/>
            <person name="Kalinowski J."/>
            <person name="Ruckert C."/>
        </authorList>
    </citation>
    <scope>NUCLEOTIDE SEQUENCE</scope>
    <source>
        <strain evidence="4">NBRC 112290</strain>
    </source>
</reference>